<dbReference type="PANTHER" id="PTHR21340:SF0">
    <property type="entry name" value="BIS(5'-NUCLEOSYL)-TETRAPHOSPHATASE [ASYMMETRICAL]"/>
    <property type="match status" value="1"/>
</dbReference>
<dbReference type="PROSITE" id="PS00893">
    <property type="entry name" value="NUDIX_BOX"/>
    <property type="match status" value="1"/>
</dbReference>
<name>A0A9W6LM08_9BACT</name>
<evidence type="ECO:0000256" key="2">
    <source>
        <dbReference type="RuleBase" id="RU003476"/>
    </source>
</evidence>
<evidence type="ECO:0000256" key="1">
    <source>
        <dbReference type="ARBA" id="ARBA00022801"/>
    </source>
</evidence>
<accession>A0A9W6LM08</accession>
<sequence length="136" mass="15573">MKRAFSAGGIVYKIEDGNVKILLISTKDGKVWALPKGLVEKKEDPKETALREIKEETGVDVKIVDELGEVSYWFIMEGERYFKTVKYFLAEYTGGQVNPDWEVSSAQWFTIQEALKKLTYKSDKEILKKAMEKING</sequence>
<dbReference type="GO" id="GO:0006167">
    <property type="term" value="P:AMP biosynthetic process"/>
    <property type="evidence" value="ECO:0007669"/>
    <property type="project" value="TreeGrafter"/>
</dbReference>
<dbReference type="Proteomes" id="UP001144297">
    <property type="component" value="Unassembled WGS sequence"/>
</dbReference>
<dbReference type="InterPro" id="IPR015797">
    <property type="entry name" value="NUDIX_hydrolase-like_dom_sf"/>
</dbReference>
<dbReference type="Gene3D" id="3.90.79.10">
    <property type="entry name" value="Nucleoside Triphosphate Pyrophosphohydrolase"/>
    <property type="match status" value="1"/>
</dbReference>
<dbReference type="PRINTS" id="PR00502">
    <property type="entry name" value="NUDIXFAMILY"/>
</dbReference>
<dbReference type="GO" id="GO:0006754">
    <property type="term" value="P:ATP biosynthetic process"/>
    <property type="evidence" value="ECO:0007669"/>
    <property type="project" value="TreeGrafter"/>
</dbReference>
<proteinExistence type="inferred from homology"/>
<dbReference type="EMBL" id="BSDX01000001">
    <property type="protein sequence ID" value="GLI54410.1"/>
    <property type="molecule type" value="Genomic_DNA"/>
</dbReference>
<gene>
    <name evidence="4" type="ORF">TISLANDTSLP1_21030</name>
</gene>
<protein>
    <submittedName>
        <fullName evidence="4">Hydrolase</fullName>
    </submittedName>
</protein>
<evidence type="ECO:0000313" key="4">
    <source>
        <dbReference type="EMBL" id="GLI54410.1"/>
    </source>
</evidence>
<comment type="caution">
    <text evidence="4">The sequence shown here is derived from an EMBL/GenBank/DDBJ whole genome shotgun (WGS) entry which is preliminary data.</text>
</comment>
<dbReference type="GO" id="GO:0004081">
    <property type="term" value="F:bis(5'-nucleosyl)-tetraphosphatase (asymmetrical) activity"/>
    <property type="evidence" value="ECO:0007669"/>
    <property type="project" value="TreeGrafter"/>
</dbReference>
<comment type="similarity">
    <text evidence="2">Belongs to the Nudix hydrolase family.</text>
</comment>
<reference evidence="4" key="1">
    <citation type="submission" date="2022-12" db="EMBL/GenBank/DDBJ databases">
        <title>Reference genome sequencing for broad-spectrum identification of bacterial and archaeal isolates by mass spectrometry.</title>
        <authorList>
            <person name="Sekiguchi Y."/>
            <person name="Tourlousse D.M."/>
        </authorList>
    </citation>
    <scope>NUCLEOTIDE SEQUENCE</scope>
    <source>
        <strain evidence="4">TSL-P1</strain>
    </source>
</reference>
<dbReference type="InterPro" id="IPR020084">
    <property type="entry name" value="NUDIX_hydrolase_CS"/>
</dbReference>
<dbReference type="AlphaFoldDB" id="A0A9W6LM08"/>
<dbReference type="SUPFAM" id="SSF55811">
    <property type="entry name" value="Nudix"/>
    <property type="match status" value="1"/>
</dbReference>
<dbReference type="CDD" id="cd03673">
    <property type="entry name" value="NUDIX_Ap6A_hydrolase"/>
    <property type="match status" value="1"/>
</dbReference>
<keyword evidence="5" id="KW-1185">Reference proteome</keyword>
<evidence type="ECO:0000313" key="5">
    <source>
        <dbReference type="Proteomes" id="UP001144297"/>
    </source>
</evidence>
<keyword evidence="1 2" id="KW-0378">Hydrolase</keyword>
<dbReference type="Pfam" id="PF00293">
    <property type="entry name" value="NUDIX"/>
    <property type="match status" value="1"/>
</dbReference>
<dbReference type="InterPro" id="IPR000086">
    <property type="entry name" value="NUDIX_hydrolase_dom"/>
</dbReference>
<organism evidence="4 5">
    <name type="scientific">Thermodesulfovibrio yellowstonii</name>
    <dbReference type="NCBI Taxonomy" id="28262"/>
    <lineage>
        <taxon>Bacteria</taxon>
        <taxon>Pseudomonadati</taxon>
        <taxon>Nitrospirota</taxon>
        <taxon>Thermodesulfovibrionia</taxon>
        <taxon>Thermodesulfovibrionales</taxon>
        <taxon>Thermodesulfovibrionaceae</taxon>
        <taxon>Thermodesulfovibrio</taxon>
    </lineage>
</organism>
<dbReference type="PANTHER" id="PTHR21340">
    <property type="entry name" value="DIADENOSINE 5,5-P1,P4-TETRAPHOSPHATE PYROPHOSPHOHYDROLASE MUTT"/>
    <property type="match status" value="1"/>
</dbReference>
<feature type="domain" description="Nudix hydrolase" evidence="3">
    <location>
        <begin position="1"/>
        <end position="132"/>
    </location>
</feature>
<dbReference type="InterPro" id="IPR051325">
    <property type="entry name" value="Nudix_hydrolase_domain"/>
</dbReference>
<dbReference type="InterPro" id="IPR020476">
    <property type="entry name" value="Nudix_hydrolase"/>
</dbReference>
<dbReference type="PROSITE" id="PS51462">
    <property type="entry name" value="NUDIX"/>
    <property type="match status" value="1"/>
</dbReference>
<evidence type="ECO:0000259" key="3">
    <source>
        <dbReference type="PROSITE" id="PS51462"/>
    </source>
</evidence>